<dbReference type="EMBL" id="JAKLTR010000001">
    <property type="protein sequence ID" value="MCG2612961.1"/>
    <property type="molecule type" value="Genomic_DNA"/>
</dbReference>
<dbReference type="NCBIfam" id="TIGR01200">
    <property type="entry name" value="GLPGLI"/>
    <property type="match status" value="1"/>
</dbReference>
<comment type="caution">
    <text evidence="2">The sequence shown here is derived from an EMBL/GenBank/DDBJ whole genome shotgun (WGS) entry which is preliminary data.</text>
</comment>
<dbReference type="InterPro" id="IPR005901">
    <property type="entry name" value="GLPGLI"/>
</dbReference>
<evidence type="ECO:0000256" key="1">
    <source>
        <dbReference type="SAM" id="SignalP"/>
    </source>
</evidence>
<feature type="chain" id="PRO_5046152154" evidence="1">
    <location>
        <begin position="20"/>
        <end position="266"/>
    </location>
</feature>
<dbReference type="Pfam" id="PF09697">
    <property type="entry name" value="Porph_ging"/>
    <property type="match status" value="1"/>
</dbReference>
<feature type="signal peptide" evidence="1">
    <location>
        <begin position="1"/>
        <end position="19"/>
    </location>
</feature>
<proteinExistence type="predicted"/>
<sequence length="266" mass="29668">MRRILFSGVSLILAGGLLAQQKEGKVTYERTTQAQMTLAMNGAAPTTQNITRTNRFELNFANGKSSWHQLEDEMGDDGLSGITGGGGNMIVRSIGPGADDVTFCDFSQSRLVEQRSYIDKQFLIIDSIKKTGTWKLTEETKTILNHLCRKAVSERMGKRNMMTMENGQMIRKEVDDTISVIAWFTTDIPVAIGPETYGQLPGLVLELEMNRGRTIYKALEISQKPSLSAIKEPTKGKKVTRVEYAEETKKLMDEMQKNGGMRFRAG</sequence>
<keyword evidence="3" id="KW-1185">Reference proteome</keyword>
<reference evidence="2" key="1">
    <citation type="submission" date="2022-01" db="EMBL/GenBank/DDBJ databases">
        <authorList>
            <person name="Jo J.-H."/>
            <person name="Im W.-T."/>
        </authorList>
    </citation>
    <scope>NUCLEOTIDE SEQUENCE</scope>
    <source>
        <strain evidence="2">NA20</strain>
    </source>
</reference>
<dbReference type="RefSeq" id="WP_237868187.1">
    <property type="nucleotide sequence ID" value="NZ_JAKLTR010000001.1"/>
</dbReference>
<accession>A0ABS9KKW1</accession>
<dbReference type="Proteomes" id="UP001165367">
    <property type="component" value="Unassembled WGS sequence"/>
</dbReference>
<name>A0ABS9KKW1_9BACT</name>
<keyword evidence="1" id="KW-0732">Signal</keyword>
<evidence type="ECO:0000313" key="2">
    <source>
        <dbReference type="EMBL" id="MCG2612961.1"/>
    </source>
</evidence>
<gene>
    <name evidence="2" type="ORF">LZZ85_01675</name>
</gene>
<organism evidence="2 3">
    <name type="scientific">Terrimonas ginsenosidimutans</name>
    <dbReference type="NCBI Taxonomy" id="2908004"/>
    <lineage>
        <taxon>Bacteria</taxon>
        <taxon>Pseudomonadati</taxon>
        <taxon>Bacteroidota</taxon>
        <taxon>Chitinophagia</taxon>
        <taxon>Chitinophagales</taxon>
        <taxon>Chitinophagaceae</taxon>
        <taxon>Terrimonas</taxon>
    </lineage>
</organism>
<protein>
    <submittedName>
        <fullName evidence="2">GLPGLI family protein</fullName>
    </submittedName>
</protein>
<evidence type="ECO:0000313" key="3">
    <source>
        <dbReference type="Proteomes" id="UP001165367"/>
    </source>
</evidence>